<protein>
    <submittedName>
        <fullName evidence="1">Uncharacterized protein</fullName>
    </submittedName>
</protein>
<dbReference type="AlphaFoldDB" id="A0A9Q1ITT8"/>
<name>A0A9Q1ITT8_SYNKA</name>
<proteinExistence type="predicted"/>
<comment type="caution">
    <text evidence="1">The sequence shown here is derived from an EMBL/GenBank/DDBJ whole genome shotgun (WGS) entry which is preliminary data.</text>
</comment>
<evidence type="ECO:0000313" key="2">
    <source>
        <dbReference type="Proteomes" id="UP001152622"/>
    </source>
</evidence>
<dbReference type="EMBL" id="JAINUF010000008">
    <property type="protein sequence ID" value="KAJ8352557.1"/>
    <property type="molecule type" value="Genomic_DNA"/>
</dbReference>
<organism evidence="1 2">
    <name type="scientific">Synaphobranchus kaupii</name>
    <name type="common">Kaup's arrowtooth eel</name>
    <dbReference type="NCBI Taxonomy" id="118154"/>
    <lineage>
        <taxon>Eukaryota</taxon>
        <taxon>Metazoa</taxon>
        <taxon>Chordata</taxon>
        <taxon>Craniata</taxon>
        <taxon>Vertebrata</taxon>
        <taxon>Euteleostomi</taxon>
        <taxon>Actinopterygii</taxon>
        <taxon>Neopterygii</taxon>
        <taxon>Teleostei</taxon>
        <taxon>Anguilliformes</taxon>
        <taxon>Synaphobranchidae</taxon>
        <taxon>Synaphobranchus</taxon>
    </lineage>
</organism>
<evidence type="ECO:0000313" key="1">
    <source>
        <dbReference type="EMBL" id="KAJ8352557.1"/>
    </source>
</evidence>
<accession>A0A9Q1ITT8</accession>
<sequence length="67" mass="7438">MVFRAAEALLSGGTGGTRLTERLELGRGPFSSLLFSWEEFVWHASPEDKLNVLHYGCVTHTFSVVAR</sequence>
<reference evidence="1" key="1">
    <citation type="journal article" date="2023" name="Science">
        <title>Genome structures resolve the early diversification of teleost fishes.</title>
        <authorList>
            <person name="Parey E."/>
            <person name="Louis A."/>
            <person name="Montfort J."/>
            <person name="Bouchez O."/>
            <person name="Roques C."/>
            <person name="Iampietro C."/>
            <person name="Lluch J."/>
            <person name="Castinel A."/>
            <person name="Donnadieu C."/>
            <person name="Desvignes T."/>
            <person name="Floi Bucao C."/>
            <person name="Jouanno E."/>
            <person name="Wen M."/>
            <person name="Mejri S."/>
            <person name="Dirks R."/>
            <person name="Jansen H."/>
            <person name="Henkel C."/>
            <person name="Chen W.J."/>
            <person name="Zahm M."/>
            <person name="Cabau C."/>
            <person name="Klopp C."/>
            <person name="Thompson A.W."/>
            <person name="Robinson-Rechavi M."/>
            <person name="Braasch I."/>
            <person name="Lecointre G."/>
            <person name="Bobe J."/>
            <person name="Postlethwait J.H."/>
            <person name="Berthelot C."/>
            <person name="Roest Crollius H."/>
            <person name="Guiguen Y."/>
        </authorList>
    </citation>
    <scope>NUCLEOTIDE SEQUENCE</scope>
    <source>
        <strain evidence="1">WJC10195</strain>
    </source>
</reference>
<gene>
    <name evidence="1" type="ORF">SKAU_G00240330</name>
</gene>
<dbReference type="Proteomes" id="UP001152622">
    <property type="component" value="Chromosome 8"/>
</dbReference>
<keyword evidence="2" id="KW-1185">Reference proteome</keyword>